<feature type="compositionally biased region" description="Polar residues" evidence="8">
    <location>
        <begin position="9"/>
        <end position="26"/>
    </location>
</feature>
<feature type="region of interest" description="Disordered" evidence="8">
    <location>
        <begin position="1"/>
        <end position="30"/>
    </location>
</feature>
<keyword evidence="11" id="KW-1185">Reference proteome</keyword>
<evidence type="ECO:0000256" key="4">
    <source>
        <dbReference type="ARBA" id="ARBA00022475"/>
    </source>
</evidence>
<feature type="transmembrane region" description="Helical" evidence="9">
    <location>
        <begin position="61"/>
        <end position="88"/>
    </location>
</feature>
<dbReference type="PATRIC" id="fig|1393034.3.peg.992"/>
<evidence type="ECO:0000256" key="8">
    <source>
        <dbReference type="SAM" id="MobiDB-lite"/>
    </source>
</evidence>
<feature type="transmembrane region" description="Helical" evidence="9">
    <location>
        <begin position="329"/>
        <end position="351"/>
    </location>
</feature>
<evidence type="ECO:0000256" key="9">
    <source>
        <dbReference type="SAM" id="Phobius"/>
    </source>
</evidence>
<sequence length="443" mass="46207">MARSPDANEATQDQHSATQKSKQRSGASDERPIIGVDDRVSIARAIPLGIQHMMSMFGSTVLVPMLTGLHPSIAIMCSGIGTMCYLLVTANKIPSYLGSSFAFISPIIAIGATQGLDAALSGVVVAGLVFLLFAALIKAIGTTWMDHILPPVLVASVIVVIGIGLSATAVRMAFYSGTDSFKALGAAIALVTLLSAVVFSSMPGLIGTIPVLLAIIVGYICAVAADLVDFKPVMDAAWIGLPKFHFPRFDWGAIALIAPIAIVVVIEHIGHLLVVGEVVDKDYRDMLPHSLAGDGIATVIAGFLGGPPTTTYAENIGVMSVTRVYSTQVFWYAASFALIVGGFCPKLEALIESIPVPVMGGVSLLLFGLIASNGLRTLVSNRVDFSLNRNLMIASVVLIVGTGMETAGISIPLGAYELPGMAVSALLGIALNVLLPRPKSQVE</sequence>
<evidence type="ECO:0000256" key="1">
    <source>
        <dbReference type="ARBA" id="ARBA00004651"/>
    </source>
</evidence>
<dbReference type="Proteomes" id="UP000070675">
    <property type="component" value="Unassembled WGS sequence"/>
</dbReference>
<dbReference type="InterPro" id="IPR006042">
    <property type="entry name" value="Xan_ur_permease"/>
</dbReference>
<feature type="transmembrane region" description="Helical" evidence="9">
    <location>
        <begin position="418"/>
        <end position="435"/>
    </location>
</feature>
<keyword evidence="6 9" id="KW-1133">Transmembrane helix</keyword>
<evidence type="ECO:0000256" key="2">
    <source>
        <dbReference type="ARBA" id="ARBA00008821"/>
    </source>
</evidence>
<feature type="transmembrane region" description="Helical" evidence="9">
    <location>
        <begin position="152"/>
        <end position="174"/>
    </location>
</feature>
<dbReference type="Pfam" id="PF00860">
    <property type="entry name" value="Xan_ur_permease"/>
    <property type="match status" value="1"/>
</dbReference>
<keyword evidence="3" id="KW-0813">Transport</keyword>
<comment type="similarity">
    <text evidence="2">Belongs to the nucleobase:cation symporter-2 (NCS2) (TC 2.A.40) family.</text>
</comment>
<comment type="caution">
    <text evidence="10">The sequence shown here is derived from an EMBL/GenBank/DDBJ whole genome shotgun (WGS) entry which is preliminary data.</text>
</comment>
<accession>A0A133XS89</accession>
<proteinExistence type="inferred from homology"/>
<feature type="transmembrane region" description="Helical" evidence="9">
    <location>
        <begin position="251"/>
        <end position="274"/>
    </location>
</feature>
<feature type="transmembrane region" description="Helical" evidence="9">
    <location>
        <begin position="95"/>
        <end position="112"/>
    </location>
</feature>
<keyword evidence="7 9" id="KW-0472">Membrane</keyword>
<dbReference type="GO" id="GO:0042907">
    <property type="term" value="F:xanthine transmembrane transporter activity"/>
    <property type="evidence" value="ECO:0007669"/>
    <property type="project" value="TreeGrafter"/>
</dbReference>
<keyword evidence="5 9" id="KW-0812">Transmembrane</keyword>
<feature type="transmembrane region" description="Helical" evidence="9">
    <location>
        <begin position="391"/>
        <end position="412"/>
    </location>
</feature>
<feature type="transmembrane region" description="Helical" evidence="9">
    <location>
        <begin position="357"/>
        <end position="379"/>
    </location>
</feature>
<dbReference type="GO" id="GO:0005886">
    <property type="term" value="C:plasma membrane"/>
    <property type="evidence" value="ECO:0007669"/>
    <property type="project" value="UniProtKB-SubCell"/>
</dbReference>
<comment type="subcellular location">
    <subcellularLocation>
        <location evidence="1">Cell membrane</location>
        <topology evidence="1">Multi-pass membrane protein</topology>
    </subcellularLocation>
</comment>
<feature type="transmembrane region" description="Helical" evidence="9">
    <location>
        <begin position="180"/>
        <end position="199"/>
    </location>
</feature>
<name>A0A133XS89_9ACTN</name>
<dbReference type="RefSeq" id="WP_082715647.1">
    <property type="nucleotide sequence ID" value="NZ_KQ959507.1"/>
</dbReference>
<evidence type="ECO:0000256" key="3">
    <source>
        <dbReference type="ARBA" id="ARBA00022448"/>
    </source>
</evidence>
<feature type="transmembrane region" description="Helical" evidence="9">
    <location>
        <begin position="118"/>
        <end position="140"/>
    </location>
</feature>
<evidence type="ECO:0000313" key="11">
    <source>
        <dbReference type="Proteomes" id="UP000070675"/>
    </source>
</evidence>
<dbReference type="OrthoDB" id="9779092at2"/>
<organism evidence="10 11">
    <name type="scientific">Atopobium deltae</name>
    <dbReference type="NCBI Taxonomy" id="1393034"/>
    <lineage>
        <taxon>Bacteria</taxon>
        <taxon>Bacillati</taxon>
        <taxon>Actinomycetota</taxon>
        <taxon>Coriobacteriia</taxon>
        <taxon>Coriobacteriales</taxon>
        <taxon>Atopobiaceae</taxon>
        <taxon>Atopobium</taxon>
    </lineage>
</organism>
<keyword evidence="4" id="KW-1003">Cell membrane</keyword>
<evidence type="ECO:0000256" key="5">
    <source>
        <dbReference type="ARBA" id="ARBA00022692"/>
    </source>
</evidence>
<evidence type="ECO:0000256" key="6">
    <source>
        <dbReference type="ARBA" id="ARBA00022989"/>
    </source>
</evidence>
<evidence type="ECO:0000313" key="10">
    <source>
        <dbReference type="EMBL" id="KXB33799.1"/>
    </source>
</evidence>
<dbReference type="NCBIfam" id="TIGR00801">
    <property type="entry name" value="ncs2"/>
    <property type="match status" value="1"/>
</dbReference>
<dbReference type="EMBL" id="LSCR01000029">
    <property type="protein sequence ID" value="KXB33799.1"/>
    <property type="molecule type" value="Genomic_DNA"/>
</dbReference>
<feature type="transmembrane region" description="Helical" evidence="9">
    <location>
        <begin position="206"/>
        <end position="225"/>
    </location>
</feature>
<dbReference type="PANTHER" id="PTHR42810:SF4">
    <property type="entry name" value="URIC ACID TRANSPORTER UACT"/>
    <property type="match status" value="1"/>
</dbReference>
<reference evidence="11" key="1">
    <citation type="submission" date="2016-01" db="EMBL/GenBank/DDBJ databases">
        <authorList>
            <person name="Mitreva M."/>
            <person name="Pepin K.H."/>
            <person name="Mihindukulasuriya K.A."/>
            <person name="Fulton R."/>
            <person name="Fronick C."/>
            <person name="O'Laughlin M."/>
            <person name="Miner T."/>
            <person name="Herter B."/>
            <person name="Rosa B.A."/>
            <person name="Cordes M."/>
            <person name="Tomlinson C."/>
            <person name="Wollam A."/>
            <person name="Palsikar V.B."/>
            <person name="Mardis E.R."/>
            <person name="Wilson R.K."/>
        </authorList>
    </citation>
    <scope>NUCLEOTIDE SEQUENCE [LARGE SCALE GENOMIC DNA]</scope>
    <source>
        <strain evidence="11">DNF00019</strain>
    </source>
</reference>
<dbReference type="InterPro" id="IPR006043">
    <property type="entry name" value="NCS2"/>
</dbReference>
<dbReference type="PANTHER" id="PTHR42810">
    <property type="entry name" value="PURINE PERMEASE C1399.01C-RELATED"/>
    <property type="match status" value="1"/>
</dbReference>
<dbReference type="PROSITE" id="PS01116">
    <property type="entry name" value="XANTH_URACIL_PERMASE"/>
    <property type="match status" value="1"/>
</dbReference>
<dbReference type="STRING" id="1393034.HMPREF3192_01028"/>
<evidence type="ECO:0000256" key="7">
    <source>
        <dbReference type="ARBA" id="ARBA00023136"/>
    </source>
</evidence>
<gene>
    <name evidence="10" type="ORF">HMPREF3192_01028</name>
</gene>
<dbReference type="AlphaFoldDB" id="A0A133XS89"/>
<protein>
    <submittedName>
        <fullName evidence="10">Putative uracil permease</fullName>
    </submittedName>
</protein>